<dbReference type="AlphaFoldDB" id="A0A3D9V722"/>
<evidence type="ECO:0000313" key="3">
    <source>
        <dbReference type="Proteomes" id="UP000256485"/>
    </source>
</evidence>
<reference evidence="2 3" key="1">
    <citation type="submission" date="2018-08" db="EMBL/GenBank/DDBJ databases">
        <title>Sequencing the genomes of 1000 actinobacteria strains.</title>
        <authorList>
            <person name="Klenk H.-P."/>
        </authorList>
    </citation>
    <scope>NUCLEOTIDE SEQUENCE [LARGE SCALE GENOMIC DNA]</scope>
    <source>
        <strain evidence="2 3">DSM 22891</strain>
    </source>
</reference>
<keyword evidence="3" id="KW-1185">Reference proteome</keyword>
<evidence type="ECO:0000259" key="1">
    <source>
        <dbReference type="Pfam" id="PF04149"/>
    </source>
</evidence>
<dbReference type="Proteomes" id="UP000256485">
    <property type="component" value="Unassembled WGS sequence"/>
</dbReference>
<name>A0A3D9V722_THECX</name>
<comment type="caution">
    <text evidence="2">The sequence shown here is derived from an EMBL/GenBank/DDBJ whole genome shotgun (WGS) entry which is preliminary data.</text>
</comment>
<dbReference type="InterPro" id="IPR007278">
    <property type="entry name" value="DUF397"/>
</dbReference>
<sequence>MSDNMKGTFADATFRKSSYSGANGGNCVEVAVAPGVVGVRDSKLGADSPILAVTPADWSTFVNAVKAGRFDL</sequence>
<accession>A0A3D9V722</accession>
<dbReference type="Pfam" id="PF04149">
    <property type="entry name" value="DUF397"/>
    <property type="match status" value="1"/>
</dbReference>
<protein>
    <submittedName>
        <fullName evidence="2">Uncharacterized protein DUF397</fullName>
    </submittedName>
</protein>
<dbReference type="RefSeq" id="WP_245940988.1">
    <property type="nucleotide sequence ID" value="NZ_QTUC01000001.1"/>
</dbReference>
<proteinExistence type="predicted"/>
<gene>
    <name evidence="2" type="ORF">DFJ64_1364</name>
</gene>
<organism evidence="2 3">
    <name type="scientific">Thermasporomyces composti</name>
    <dbReference type="NCBI Taxonomy" id="696763"/>
    <lineage>
        <taxon>Bacteria</taxon>
        <taxon>Bacillati</taxon>
        <taxon>Actinomycetota</taxon>
        <taxon>Actinomycetes</taxon>
        <taxon>Propionibacteriales</taxon>
        <taxon>Nocardioidaceae</taxon>
        <taxon>Thermasporomyces</taxon>
    </lineage>
</organism>
<evidence type="ECO:0000313" key="2">
    <source>
        <dbReference type="EMBL" id="REF35970.1"/>
    </source>
</evidence>
<feature type="domain" description="DUF397" evidence="1">
    <location>
        <begin position="12"/>
        <end position="66"/>
    </location>
</feature>
<dbReference type="EMBL" id="QTUC01000001">
    <property type="protein sequence ID" value="REF35970.1"/>
    <property type="molecule type" value="Genomic_DNA"/>
</dbReference>